<dbReference type="InterPro" id="IPR011639">
    <property type="entry name" value="MethylTrfase_TaqI-like_dom"/>
</dbReference>
<keyword evidence="3" id="KW-0808">Transferase</keyword>
<keyword evidence="6" id="KW-0238">DNA-binding</keyword>
<evidence type="ECO:0000256" key="4">
    <source>
        <dbReference type="ARBA" id="ARBA00022691"/>
    </source>
</evidence>
<evidence type="ECO:0000259" key="9">
    <source>
        <dbReference type="Pfam" id="PF12950"/>
    </source>
</evidence>
<evidence type="ECO:0000256" key="6">
    <source>
        <dbReference type="ARBA" id="ARBA00023125"/>
    </source>
</evidence>
<protein>
    <recommendedName>
        <fullName evidence="1">site-specific DNA-methyltransferase (adenine-specific)</fullName>
        <ecNumber evidence="1">2.1.1.72</ecNumber>
    </recommendedName>
</protein>
<keyword evidence="4" id="KW-0949">S-adenosyl-L-methionine</keyword>
<dbReference type="EC" id="2.1.1.72" evidence="1"/>
<dbReference type="Pfam" id="PF12950">
    <property type="entry name" value="TaqI_C"/>
    <property type="match status" value="1"/>
</dbReference>
<evidence type="ECO:0000256" key="1">
    <source>
        <dbReference type="ARBA" id="ARBA00011900"/>
    </source>
</evidence>
<gene>
    <name evidence="10" type="ORF">F4Y42_01225</name>
</gene>
<dbReference type="GO" id="GO:0003677">
    <property type="term" value="F:DNA binding"/>
    <property type="evidence" value="ECO:0007669"/>
    <property type="project" value="UniProtKB-KW"/>
</dbReference>
<dbReference type="PROSITE" id="PS00092">
    <property type="entry name" value="N6_MTASE"/>
    <property type="match status" value="1"/>
</dbReference>
<sequence>MTTGNILNKIETALDDMTKGDLVDTGCRLLETLGYRSDRTLDLSGDVEEFIDTFPAPNPDTKSETRFRQKVASVRILFQITDSEIAELNRSQGQQFTVDRFDKGDAKSFVFVAVELRPGSYSRGAYIEFTREVNKRLSQPTVVLFRAAEGMVTLSFVHRRPHKLDSRRSVLGSVSLIRDIHATSPHRAHLDILSKLALQKRLSWMSDKRRPPNFDGLLAAWLDALDTEELNRSFYRQLFTWFERAIKEAEFPTNQAKTLSSEEHVIRLITRLMFVWFIKEKGLVLPELFSEEQVKSLLRDYDRDTGDSYYRAVLQNLFFATLNSEISGRRFSAKSNSDHREPSLYRFRDEIADPDRLLELFDKTPFINGGLFDCLDSFEASRDSGYRIDCFTDNVTDLRSKDFGILSIPNRLFFDDQGLISLFERFQFTVEENTPAEQEVALDPELLGKVFENLLAAYNPETRETARKQTGSYYTPREVVDFMVDEALIASLAQKCHPVDCDTELWKERLSFLLDFEDAFGDSQDLFVDSEREGLVRAIAELKLLDPAVGSGAFPMGALHKLTLALRRLDPQNNLWKSLQTEIAQRRASEAFNNDEKTERDGELKEISDTFEKYRDSDFGRKLYLIQNCIYGVDIQPVACQISKLRFFISLAIDQERDDKANNLGIKPLPNLETKFVAANTLIGLDLSIAEPLLQEDSIQQLQKKMAANREKYFLPSSRRKKIGYIREGENLSAQLKHELEDKRLAWEESQRREMDRKIALIPSPENALKLKNELMERYRVEKKEFLSGLANAYKIASWTPFDQNASANWFDSKYMFGVTEGFDVVIGNPPYVSHDKIPKDLKAQLELDYRSYQSFADVSCYFIEKAVELQNVKGALSFVTSNSYLRAEYGEPIRELLSSETTLHKVISIEDSQVFENVIVNVAVIVTCKSSDNATRPCTVVNSPFSGERFVAYVNSNSFEIPQSNFDGSPWNLVEPELSELQRKLELSGDTLEQQRVKIRLGVATGSNEAFLIDEAKKRELCRKNPKNAEIIKPILRGKDIFRYSYSLSGEQILLTRNGVNVERDYPDIYDHFDSFGSKFRNRGAQGQHWTNLRACSFYDDFKKEQIVWIELADIGRFALCAEEVYLLNSAYFLLPPDGMDSRFLLGILNSSTIRFYLKLIAVTSGMGVSRWIKNYVKEFPIPEVADEEKVTLIGIVKRILSEKQGDPFADTSALEVQIDQLVYKLYGLTDEEIAVVEGHS</sequence>
<dbReference type="AlphaFoldDB" id="A0A6B0YQ12"/>
<dbReference type="GO" id="GO:0009307">
    <property type="term" value="P:DNA restriction-modification system"/>
    <property type="evidence" value="ECO:0007669"/>
    <property type="project" value="UniProtKB-KW"/>
</dbReference>
<dbReference type="InterPro" id="IPR025931">
    <property type="entry name" value="TaqI_C"/>
</dbReference>
<keyword evidence="2 10" id="KW-0489">Methyltransferase</keyword>
<dbReference type="InterPro" id="IPR050953">
    <property type="entry name" value="N4_N6_ade-DNA_methylase"/>
</dbReference>
<name>A0A6B0YQ12_9CHLR</name>
<dbReference type="GO" id="GO:0009007">
    <property type="term" value="F:site-specific DNA-methyltransferase (adenine-specific) activity"/>
    <property type="evidence" value="ECO:0007669"/>
    <property type="project" value="UniProtKB-EC"/>
</dbReference>
<dbReference type="PANTHER" id="PTHR33841:SF1">
    <property type="entry name" value="DNA METHYLTRANSFERASE A"/>
    <property type="match status" value="1"/>
</dbReference>
<evidence type="ECO:0000256" key="3">
    <source>
        <dbReference type="ARBA" id="ARBA00022679"/>
    </source>
</evidence>
<proteinExistence type="predicted"/>
<evidence type="ECO:0000313" key="10">
    <source>
        <dbReference type="EMBL" id="MXY92049.1"/>
    </source>
</evidence>
<keyword evidence="5" id="KW-0680">Restriction system</keyword>
<comment type="catalytic activity">
    <reaction evidence="7">
        <text>a 2'-deoxyadenosine in DNA + S-adenosyl-L-methionine = an N(6)-methyl-2'-deoxyadenosine in DNA + S-adenosyl-L-homocysteine + H(+)</text>
        <dbReference type="Rhea" id="RHEA:15197"/>
        <dbReference type="Rhea" id="RHEA-COMP:12418"/>
        <dbReference type="Rhea" id="RHEA-COMP:12419"/>
        <dbReference type="ChEBI" id="CHEBI:15378"/>
        <dbReference type="ChEBI" id="CHEBI:57856"/>
        <dbReference type="ChEBI" id="CHEBI:59789"/>
        <dbReference type="ChEBI" id="CHEBI:90615"/>
        <dbReference type="ChEBI" id="CHEBI:90616"/>
        <dbReference type="EC" id="2.1.1.72"/>
    </reaction>
</comment>
<dbReference type="EMBL" id="VXRG01000010">
    <property type="protein sequence ID" value="MXY92049.1"/>
    <property type="molecule type" value="Genomic_DNA"/>
</dbReference>
<dbReference type="Pfam" id="PF07669">
    <property type="entry name" value="Eco57I"/>
    <property type="match status" value="1"/>
</dbReference>
<organism evidence="10">
    <name type="scientific">Caldilineaceae bacterium SB0664_bin_27</name>
    <dbReference type="NCBI Taxonomy" id="2605260"/>
    <lineage>
        <taxon>Bacteria</taxon>
        <taxon>Bacillati</taxon>
        <taxon>Chloroflexota</taxon>
        <taxon>Caldilineae</taxon>
        <taxon>Caldilineales</taxon>
        <taxon>Caldilineaceae</taxon>
    </lineage>
</organism>
<evidence type="ECO:0000256" key="7">
    <source>
        <dbReference type="ARBA" id="ARBA00047942"/>
    </source>
</evidence>
<evidence type="ECO:0000256" key="2">
    <source>
        <dbReference type="ARBA" id="ARBA00022603"/>
    </source>
</evidence>
<feature type="domain" description="Type II methyltransferase M.TaqI-like" evidence="8">
    <location>
        <begin position="628"/>
        <end position="916"/>
    </location>
</feature>
<accession>A0A6B0YQ12</accession>
<dbReference type="PRINTS" id="PR00507">
    <property type="entry name" value="N12N6MTFRASE"/>
</dbReference>
<evidence type="ECO:0000259" key="8">
    <source>
        <dbReference type="Pfam" id="PF07669"/>
    </source>
</evidence>
<dbReference type="GO" id="GO:0032259">
    <property type="term" value="P:methylation"/>
    <property type="evidence" value="ECO:0007669"/>
    <property type="project" value="UniProtKB-KW"/>
</dbReference>
<reference evidence="10" key="1">
    <citation type="submission" date="2019-09" db="EMBL/GenBank/DDBJ databases">
        <title>Characterisation of the sponge microbiome using genome-centric metagenomics.</title>
        <authorList>
            <person name="Engelberts J.P."/>
            <person name="Robbins S.J."/>
            <person name="De Goeij J.M."/>
            <person name="Aranda M."/>
            <person name="Bell S.C."/>
            <person name="Webster N.S."/>
        </authorList>
    </citation>
    <scope>NUCLEOTIDE SEQUENCE</scope>
    <source>
        <strain evidence="10">SB0664_bin_27</strain>
    </source>
</reference>
<dbReference type="SUPFAM" id="SSF116734">
    <property type="entry name" value="DNA methylase specificity domain"/>
    <property type="match status" value="1"/>
</dbReference>
<dbReference type="PANTHER" id="PTHR33841">
    <property type="entry name" value="DNA METHYLTRANSFERASE YEEA-RELATED"/>
    <property type="match status" value="1"/>
</dbReference>
<dbReference type="SUPFAM" id="SSF53335">
    <property type="entry name" value="S-adenosyl-L-methionine-dependent methyltransferases"/>
    <property type="match status" value="1"/>
</dbReference>
<feature type="domain" description="TaqI-like C-terminal specificity" evidence="9">
    <location>
        <begin position="1034"/>
        <end position="1183"/>
    </location>
</feature>
<dbReference type="Gene3D" id="3.40.50.150">
    <property type="entry name" value="Vaccinia Virus protein VP39"/>
    <property type="match status" value="1"/>
</dbReference>
<dbReference type="InterPro" id="IPR029063">
    <property type="entry name" value="SAM-dependent_MTases_sf"/>
</dbReference>
<dbReference type="InterPro" id="IPR002052">
    <property type="entry name" value="DNA_methylase_N6_adenine_CS"/>
</dbReference>
<comment type="caution">
    <text evidence="10">The sequence shown here is derived from an EMBL/GenBank/DDBJ whole genome shotgun (WGS) entry which is preliminary data.</text>
</comment>
<evidence type="ECO:0000256" key="5">
    <source>
        <dbReference type="ARBA" id="ARBA00022747"/>
    </source>
</evidence>